<dbReference type="EMBL" id="CP002819">
    <property type="protein sequence ID" value="AEG67596.1"/>
    <property type="molecule type" value="Genomic_DNA"/>
</dbReference>
<evidence type="ECO:0000313" key="1">
    <source>
        <dbReference type="EMBL" id="AEG67596.1"/>
    </source>
</evidence>
<dbReference type="AlphaFoldDB" id="F6G6Q1"/>
<name>F6G6Q1_RALS8</name>
<sequence>MGNGSEFAGKALDAWADEADVMLSFNHVFGCPGPTMRWLF</sequence>
<reference evidence="1 2" key="1">
    <citation type="journal article" date="2011" name="J. Bacteriol.">
        <title>Complete genome sequence of the plant pathogen Ralstonia solanacearum strain Po82.</title>
        <authorList>
            <person name="Xu J."/>
            <person name="Zheng H.J."/>
            <person name="Liu L."/>
            <person name="Pan Z.C."/>
            <person name="Prior P."/>
            <person name="Tang B."/>
            <person name="Xu J.S."/>
            <person name="Zhang H."/>
            <person name="Tian Q."/>
            <person name="Zhang L.Q."/>
            <person name="Feng J."/>
        </authorList>
    </citation>
    <scope>NUCLEOTIDE SEQUENCE [LARGE SCALE GENOMIC DNA]</scope>
    <source>
        <strain evidence="1 2">Po82</strain>
    </source>
</reference>
<dbReference type="PATRIC" id="fig|1031711.3.peg.283"/>
<organism evidence="1 2">
    <name type="scientific">Ralstonia solanacearum (strain Po82)</name>
    <dbReference type="NCBI Taxonomy" id="1031711"/>
    <lineage>
        <taxon>Bacteria</taxon>
        <taxon>Pseudomonadati</taxon>
        <taxon>Pseudomonadota</taxon>
        <taxon>Betaproteobacteria</taxon>
        <taxon>Burkholderiales</taxon>
        <taxon>Burkholderiaceae</taxon>
        <taxon>Ralstonia</taxon>
        <taxon>Ralstonia solanacearum species complex</taxon>
    </lineage>
</organism>
<protein>
    <submittedName>
        <fullName evidence="1">Uncharacterized protein</fullName>
    </submittedName>
</protein>
<dbReference type="HOGENOM" id="CLU_3295414_0_0_4"/>
<accession>F6G6Q1</accession>
<dbReference type="Proteomes" id="UP000007953">
    <property type="component" value="Chromosome"/>
</dbReference>
<proteinExistence type="predicted"/>
<dbReference type="KEGG" id="rsn:RSPO_c00292"/>
<gene>
    <name evidence="1" type="ordered locus">RSPO_c00292</name>
</gene>
<evidence type="ECO:0000313" key="2">
    <source>
        <dbReference type="Proteomes" id="UP000007953"/>
    </source>
</evidence>